<sequence>MFYSHEILTSPEHGVATIWLVATLGSRSVSRRLNRKAIQDVDVPNACRVIINPEAPMALRLQGSLLYGVSRVYNQQCGYTLLDTQAMHDKMVTQLKIIQGTGLDPTAGQAKPNTLILPYDPSFLPETGLPGLEIDTSAFASGDDTSQMSSLWSRSPVNSLSMGSQLSSLRLEIPSDGGIGEGSIMGLEEPRKDVTVQIAALGLEEGVLLQPDFEFDEDGNLIELGKVVSPRKNAEQSEGISEQQVRRDQLWDDQILVDEPPVVQTDQMDIDTHIPGPNPNNVPPVEVDIQPTRMRRIRQPKVIITDEATSLRNVELGRWNNEYIANMTEARHQKQQSKSQTLSKKNAAFWVFGQGIGSVGIGLGVQHSTHPLNIFSGSELFDAVCQRKRKHTEEKPEERRVRSKEEELSRANLDRLNMDDEVGRDAPSSILDDRSSQMPWNITASIKSSLRPRRFGSSEISSRKGRSRLASASPLAGRGYRDIEDLDFGDDLDLTRYLEGELATDRENISSISPKRSLLGVAKASLDTESLHFFDFMKSRMGVEKGISLSPRGRGLASSVDRVDSITFASLMPPVITTRAVATQALVHVLALATKGVVCIHQDRGDGDSDLYGEIHLRFTGM</sequence>
<protein>
    <recommendedName>
        <fullName evidence="3">Rad21/Rec8-like protein N-terminal domain-containing protein</fullName>
    </recommendedName>
</protein>
<organism evidence="4 5">
    <name type="scientific">Penicillium salamii</name>
    <dbReference type="NCBI Taxonomy" id="1612424"/>
    <lineage>
        <taxon>Eukaryota</taxon>
        <taxon>Fungi</taxon>
        <taxon>Dikarya</taxon>
        <taxon>Ascomycota</taxon>
        <taxon>Pezizomycotina</taxon>
        <taxon>Eurotiomycetes</taxon>
        <taxon>Eurotiomycetidae</taxon>
        <taxon>Eurotiales</taxon>
        <taxon>Aspergillaceae</taxon>
        <taxon>Penicillium</taxon>
    </lineage>
</organism>
<dbReference type="EMBL" id="CAJVPD010000251">
    <property type="protein sequence ID" value="CAG8398639.1"/>
    <property type="molecule type" value="Genomic_DNA"/>
</dbReference>
<evidence type="ECO:0000313" key="4">
    <source>
        <dbReference type="EMBL" id="CAG8398639.1"/>
    </source>
</evidence>
<accession>A0A9W4JGY3</accession>
<dbReference type="PANTHER" id="PTHR12585">
    <property type="entry name" value="SCC1 / RAD21 FAMILY MEMBER"/>
    <property type="match status" value="1"/>
</dbReference>
<evidence type="ECO:0000256" key="2">
    <source>
        <dbReference type="ARBA" id="ARBA00023242"/>
    </source>
</evidence>
<dbReference type="Proteomes" id="UP001152592">
    <property type="component" value="Unassembled WGS sequence"/>
</dbReference>
<feature type="domain" description="Rad21/Rec8-like protein N-terminal" evidence="3">
    <location>
        <begin position="1"/>
        <end position="110"/>
    </location>
</feature>
<dbReference type="InterPro" id="IPR006910">
    <property type="entry name" value="Rad21_Rec8_N"/>
</dbReference>
<dbReference type="GO" id="GO:0005634">
    <property type="term" value="C:nucleus"/>
    <property type="evidence" value="ECO:0007669"/>
    <property type="project" value="UniProtKB-SubCell"/>
</dbReference>
<dbReference type="PANTHER" id="PTHR12585:SF70">
    <property type="entry name" value="RAD21_REC8 N TERMINAL DOMAIN PROTEIN (AFU_ORTHOLOGUE AFUA_6G02900)"/>
    <property type="match status" value="1"/>
</dbReference>
<dbReference type="InterPro" id="IPR039781">
    <property type="entry name" value="Rad21/Rec8-like"/>
</dbReference>
<evidence type="ECO:0000256" key="1">
    <source>
        <dbReference type="ARBA" id="ARBA00004123"/>
    </source>
</evidence>
<dbReference type="AlphaFoldDB" id="A0A9W4JGY3"/>
<keyword evidence="2" id="KW-0539">Nucleus</keyword>
<proteinExistence type="predicted"/>
<dbReference type="GO" id="GO:0030892">
    <property type="term" value="C:mitotic cohesin complex"/>
    <property type="evidence" value="ECO:0007669"/>
    <property type="project" value="TreeGrafter"/>
</dbReference>
<name>A0A9W4JGY3_9EURO</name>
<gene>
    <name evidence="4" type="ORF">PSALAMII_LOCUS7433</name>
</gene>
<evidence type="ECO:0000313" key="5">
    <source>
        <dbReference type="Proteomes" id="UP001152592"/>
    </source>
</evidence>
<comment type="caution">
    <text evidence="4">The sequence shown here is derived from an EMBL/GenBank/DDBJ whole genome shotgun (WGS) entry which is preliminary data.</text>
</comment>
<evidence type="ECO:0000259" key="3">
    <source>
        <dbReference type="Pfam" id="PF04825"/>
    </source>
</evidence>
<comment type="subcellular location">
    <subcellularLocation>
        <location evidence="1">Nucleus</location>
    </subcellularLocation>
</comment>
<dbReference type="Pfam" id="PF04825">
    <property type="entry name" value="Rad21_Rec8_N"/>
    <property type="match status" value="1"/>
</dbReference>
<reference evidence="4" key="1">
    <citation type="submission" date="2021-07" db="EMBL/GenBank/DDBJ databases">
        <authorList>
            <person name="Branca A.L. A."/>
        </authorList>
    </citation>
    <scope>NUCLEOTIDE SEQUENCE</scope>
</reference>
<dbReference type="GO" id="GO:0003682">
    <property type="term" value="F:chromatin binding"/>
    <property type="evidence" value="ECO:0007669"/>
    <property type="project" value="TreeGrafter"/>
</dbReference>
<dbReference type="CDD" id="cd21789">
    <property type="entry name" value="Rad21_Rec8_M_SpRec8p-like"/>
    <property type="match status" value="1"/>
</dbReference>
<dbReference type="OrthoDB" id="6500128at2759"/>
<dbReference type="GO" id="GO:0007064">
    <property type="term" value="P:mitotic sister chromatid cohesion"/>
    <property type="evidence" value="ECO:0007669"/>
    <property type="project" value="TreeGrafter"/>
</dbReference>